<feature type="signal peptide" evidence="1">
    <location>
        <begin position="1"/>
        <end position="15"/>
    </location>
</feature>
<dbReference type="InterPro" id="IPR025649">
    <property type="entry name" value="DUF4360"/>
</dbReference>
<evidence type="ECO:0000313" key="2">
    <source>
        <dbReference type="EMBL" id="KAK0622047.1"/>
    </source>
</evidence>
<dbReference type="PANTHER" id="PTHR38847">
    <property type="match status" value="1"/>
</dbReference>
<dbReference type="EMBL" id="JAULSR010000004">
    <property type="protein sequence ID" value="KAK0622047.1"/>
    <property type="molecule type" value="Genomic_DNA"/>
</dbReference>
<comment type="caution">
    <text evidence="2">The sequence shown here is derived from an EMBL/GenBank/DDBJ whole genome shotgun (WGS) entry which is preliminary data.</text>
</comment>
<evidence type="ECO:0000256" key="1">
    <source>
        <dbReference type="SAM" id="SignalP"/>
    </source>
</evidence>
<evidence type="ECO:0008006" key="4">
    <source>
        <dbReference type="Google" id="ProtNLM"/>
    </source>
</evidence>
<dbReference type="PANTHER" id="PTHR38847:SF1">
    <property type="entry name" value="PSEUDOURIDINE SYNTHASE RSUA_RLUA-LIKE DOMAIN-CONTAINING PROTEIN"/>
    <property type="match status" value="1"/>
</dbReference>
<keyword evidence="3" id="KW-1185">Reference proteome</keyword>
<dbReference type="Proteomes" id="UP001174934">
    <property type="component" value="Unassembled WGS sequence"/>
</dbReference>
<reference evidence="2" key="1">
    <citation type="submission" date="2023-06" db="EMBL/GenBank/DDBJ databases">
        <title>Genome-scale phylogeny and comparative genomics of the fungal order Sordariales.</title>
        <authorList>
            <consortium name="Lawrence Berkeley National Laboratory"/>
            <person name="Hensen N."/>
            <person name="Bonometti L."/>
            <person name="Westerberg I."/>
            <person name="Brannstrom I.O."/>
            <person name="Guillou S."/>
            <person name="Cros-Aarteil S."/>
            <person name="Calhoun S."/>
            <person name="Haridas S."/>
            <person name="Kuo A."/>
            <person name="Mondo S."/>
            <person name="Pangilinan J."/>
            <person name="Riley R."/>
            <person name="LaButti K."/>
            <person name="Andreopoulos B."/>
            <person name="Lipzen A."/>
            <person name="Chen C."/>
            <person name="Yanf M."/>
            <person name="Daum C."/>
            <person name="Ng V."/>
            <person name="Clum A."/>
            <person name="Steindorff A."/>
            <person name="Ohm R."/>
            <person name="Martin F."/>
            <person name="Silar P."/>
            <person name="Natvig D."/>
            <person name="Lalanne C."/>
            <person name="Gautier V."/>
            <person name="Ament-velasquez S.L."/>
            <person name="Kruys A."/>
            <person name="Hutchinson M.I."/>
            <person name="Powell A.J."/>
            <person name="Barry K."/>
            <person name="Miller A.N."/>
            <person name="Grigoriev I.V."/>
            <person name="Debuchy R."/>
            <person name="Gladieux P."/>
            <person name="Thoren M.H."/>
            <person name="Johannesson H."/>
        </authorList>
    </citation>
    <scope>NUCLEOTIDE SEQUENCE</scope>
    <source>
        <strain evidence="2">SMH3391-2</strain>
    </source>
</reference>
<protein>
    <recommendedName>
        <fullName evidence="4">Secreted protein</fullName>
    </recommendedName>
</protein>
<keyword evidence="1" id="KW-0732">Signal</keyword>
<gene>
    <name evidence="2" type="ORF">B0T17DRAFT_591728</name>
</gene>
<feature type="chain" id="PRO_5041426844" description="Secreted protein" evidence="1">
    <location>
        <begin position="16"/>
        <end position="209"/>
    </location>
</feature>
<accession>A0AA39WV63</accession>
<sequence>MRFFPAALFIGAVAAAPTAPSGGSGGLTTPVVDASDIKILSVTAIGSGCPVGHAFVTIDETATIFDVAFDEYIVTVGPGSAAADSRKNCRVSINLSFPEGLSLSIVETRFTGYASLSEGQTGVCRAGYTFSGDSTQEVVFQKNLVAPYEDNYNMIAGVGTQSWSKCGKTTTVLNVNSEVRINPITSPKKGAMTVRSPWKIQTKWQRCAE</sequence>
<proteinExistence type="predicted"/>
<dbReference type="Pfam" id="PF14273">
    <property type="entry name" value="DUF4360"/>
    <property type="match status" value="1"/>
</dbReference>
<dbReference type="AlphaFoldDB" id="A0AA39WV63"/>
<organism evidence="2 3">
    <name type="scientific">Bombardia bombarda</name>
    <dbReference type="NCBI Taxonomy" id="252184"/>
    <lineage>
        <taxon>Eukaryota</taxon>
        <taxon>Fungi</taxon>
        <taxon>Dikarya</taxon>
        <taxon>Ascomycota</taxon>
        <taxon>Pezizomycotina</taxon>
        <taxon>Sordariomycetes</taxon>
        <taxon>Sordariomycetidae</taxon>
        <taxon>Sordariales</taxon>
        <taxon>Lasiosphaeriaceae</taxon>
        <taxon>Bombardia</taxon>
    </lineage>
</organism>
<evidence type="ECO:0000313" key="3">
    <source>
        <dbReference type="Proteomes" id="UP001174934"/>
    </source>
</evidence>
<name>A0AA39WV63_9PEZI</name>